<accession>A0ABP6SDE4</accession>
<evidence type="ECO:0000313" key="2">
    <source>
        <dbReference type="Proteomes" id="UP001499990"/>
    </source>
</evidence>
<dbReference type="Proteomes" id="UP001499990">
    <property type="component" value="Unassembled WGS sequence"/>
</dbReference>
<evidence type="ECO:0000313" key="1">
    <source>
        <dbReference type="EMBL" id="GAA3373576.1"/>
    </source>
</evidence>
<gene>
    <name evidence="1" type="ORF">GCM10020367_34050</name>
</gene>
<proteinExistence type="predicted"/>
<reference evidence="2" key="1">
    <citation type="journal article" date="2019" name="Int. J. Syst. Evol. Microbiol.">
        <title>The Global Catalogue of Microorganisms (GCM) 10K type strain sequencing project: providing services to taxonomists for standard genome sequencing and annotation.</title>
        <authorList>
            <consortium name="The Broad Institute Genomics Platform"/>
            <consortium name="The Broad Institute Genome Sequencing Center for Infectious Disease"/>
            <person name="Wu L."/>
            <person name="Ma J."/>
        </authorList>
    </citation>
    <scope>NUCLEOTIDE SEQUENCE [LARGE SCALE GENOMIC DNA]</scope>
    <source>
        <strain evidence="2">JCM 9651</strain>
    </source>
</reference>
<comment type="caution">
    <text evidence="1">The sequence shown here is derived from an EMBL/GenBank/DDBJ whole genome shotgun (WGS) entry which is preliminary data.</text>
</comment>
<keyword evidence="2" id="KW-1185">Reference proteome</keyword>
<organism evidence="1 2">
    <name type="scientific">Streptomyces sannanensis</name>
    <dbReference type="NCBI Taxonomy" id="285536"/>
    <lineage>
        <taxon>Bacteria</taxon>
        <taxon>Bacillati</taxon>
        <taxon>Actinomycetota</taxon>
        <taxon>Actinomycetes</taxon>
        <taxon>Kitasatosporales</taxon>
        <taxon>Streptomycetaceae</taxon>
        <taxon>Streptomyces</taxon>
    </lineage>
</organism>
<name>A0ABP6SDE4_9ACTN</name>
<sequence>MKFHPWRATGRADAVGADTTRLGEWIFVPGSRCLSGGTADAYVQRGDRRVSLEYCSSPLEEFLKAMDRIQADFGRRCDSTGPAVALRDRARQDDHA</sequence>
<protein>
    <submittedName>
        <fullName evidence="1">Uncharacterized protein</fullName>
    </submittedName>
</protein>
<dbReference type="EMBL" id="BAAAYL010000001">
    <property type="protein sequence ID" value="GAA3373576.1"/>
    <property type="molecule type" value="Genomic_DNA"/>
</dbReference>